<comment type="caution">
    <text evidence="1">The sequence shown here is derived from an EMBL/GenBank/DDBJ whole genome shotgun (WGS) entry which is preliminary data.</text>
</comment>
<proteinExistence type="predicted"/>
<organism evidence="1 2">
    <name type="scientific">Chelativorans petroleitrophicus</name>
    <dbReference type="NCBI Taxonomy" id="2975484"/>
    <lineage>
        <taxon>Bacteria</taxon>
        <taxon>Pseudomonadati</taxon>
        <taxon>Pseudomonadota</taxon>
        <taxon>Alphaproteobacteria</taxon>
        <taxon>Hyphomicrobiales</taxon>
        <taxon>Phyllobacteriaceae</taxon>
        <taxon>Chelativorans</taxon>
    </lineage>
</organism>
<evidence type="ECO:0000313" key="2">
    <source>
        <dbReference type="Proteomes" id="UP001149009"/>
    </source>
</evidence>
<keyword evidence="2" id="KW-1185">Reference proteome</keyword>
<dbReference type="SUPFAM" id="SSF56935">
    <property type="entry name" value="Porins"/>
    <property type="match status" value="1"/>
</dbReference>
<dbReference type="Proteomes" id="UP001149009">
    <property type="component" value="Unassembled WGS sequence"/>
</dbReference>
<accession>A0A9X2XAX3</accession>
<dbReference type="RefSeq" id="WP_261516256.1">
    <property type="nucleotide sequence ID" value="NZ_JAODNV010000014.1"/>
</dbReference>
<protein>
    <submittedName>
        <fullName evidence="1">Uncharacterized protein</fullName>
    </submittedName>
</protein>
<dbReference type="AlphaFoldDB" id="A0A9X2XAX3"/>
<gene>
    <name evidence="1" type="ORF">NYR54_13705</name>
</gene>
<name>A0A9X2XAX3_9HYPH</name>
<sequence>MSYAFDRHWEISFGVSYTDLMSPNAVRSGKSGYDGSRFDGGVRVDYRFNDDRLVYAFGQGTIDRSGDIDRNDRGGIGTKVRLTDRIGLEGEVSYGTHGLGALAGLTYDPTADDHYYLGYRLDPDRAFDLDRNYDLFGTDKGVVVAGLRRKISEFASAYNESNYDMFGERKTLTQTYGVIYTPDEAWTVDAGLEIGRVQDDTVNSAGVENEDFDRYSPSLALAYKNEESGLTARLRGEVRIERSDNASRDQNTYLFTGGVSWKAGESGRLIAKIDAVLSDSQSASTSFADTDYVETSVGYAWRPVDNDRLNALFKYTWLYDLPGNNQLIGAATGDMYAPAQRSHILSADANFDVTPWLTLGAKYGFRIGEVRYRTNGGAGTTFENEWQESSAHLGILRADLHMIKRWDLLLEGRVLHMPEADTTEYGALAAVYRHVGNNFKVGVGYNFGRFSDDLRDLTLDDQGVFLNLVGKF</sequence>
<dbReference type="EMBL" id="JAODNV010000014">
    <property type="protein sequence ID" value="MCT8991334.1"/>
    <property type="molecule type" value="Genomic_DNA"/>
</dbReference>
<reference evidence="1" key="1">
    <citation type="submission" date="2022-08" db="EMBL/GenBank/DDBJ databases">
        <title>Chelativorans sichuanense sp. nov., a paraffin oil-degrading bacterium isolated from a mixture of oil-based drill cuttings and paddy soil.</title>
        <authorList>
            <person name="Yu J."/>
            <person name="Liu H."/>
            <person name="Chen Q."/>
        </authorList>
    </citation>
    <scope>NUCLEOTIDE SEQUENCE</scope>
    <source>
        <strain evidence="1">SCAU 2101</strain>
    </source>
</reference>
<evidence type="ECO:0000313" key="1">
    <source>
        <dbReference type="EMBL" id="MCT8991334.1"/>
    </source>
</evidence>